<dbReference type="EMBL" id="DQ401032">
    <property type="protein sequence ID" value="ABD64369.1"/>
    <property type="molecule type" value="Genomic_DNA"/>
</dbReference>
<dbReference type="InterPro" id="IPR011711">
    <property type="entry name" value="GntR_C"/>
</dbReference>
<dbReference type="CDD" id="cd07377">
    <property type="entry name" value="WHTH_GntR"/>
    <property type="match status" value="1"/>
</dbReference>
<keyword evidence="4" id="KW-0175">Coiled coil</keyword>
<dbReference type="SUPFAM" id="SSF46785">
    <property type="entry name" value="Winged helix' DNA-binding domain"/>
    <property type="match status" value="1"/>
</dbReference>
<dbReference type="InterPro" id="IPR036390">
    <property type="entry name" value="WH_DNA-bd_sf"/>
</dbReference>
<feature type="domain" description="HTH gntR-type" evidence="6">
    <location>
        <begin position="6"/>
        <end position="74"/>
    </location>
</feature>
<dbReference type="SUPFAM" id="SSF48008">
    <property type="entry name" value="GntR ligand-binding domain-like"/>
    <property type="match status" value="1"/>
</dbReference>
<feature type="region of interest" description="Disordered" evidence="5">
    <location>
        <begin position="174"/>
        <end position="197"/>
    </location>
</feature>
<evidence type="ECO:0000256" key="3">
    <source>
        <dbReference type="ARBA" id="ARBA00023163"/>
    </source>
</evidence>
<dbReference type="SMART" id="SM00895">
    <property type="entry name" value="FCD"/>
    <property type="match status" value="1"/>
</dbReference>
<dbReference type="GO" id="GO:0003700">
    <property type="term" value="F:DNA-binding transcription factor activity"/>
    <property type="evidence" value="ECO:0007669"/>
    <property type="project" value="InterPro"/>
</dbReference>
<keyword evidence="2" id="KW-0238">DNA-binding</keyword>
<name>Q209R5_PSECL</name>
<evidence type="ECO:0000256" key="4">
    <source>
        <dbReference type="SAM" id="Coils"/>
    </source>
</evidence>
<dbReference type="Pfam" id="PF07729">
    <property type="entry name" value="FCD"/>
    <property type="match status" value="1"/>
</dbReference>
<evidence type="ECO:0000256" key="2">
    <source>
        <dbReference type="ARBA" id="ARBA00023125"/>
    </source>
</evidence>
<dbReference type="InterPro" id="IPR000524">
    <property type="entry name" value="Tscrpt_reg_HTH_GntR"/>
</dbReference>
<accession>Q209R5</accession>
<evidence type="ECO:0000256" key="5">
    <source>
        <dbReference type="SAM" id="MobiDB-lite"/>
    </source>
</evidence>
<dbReference type="PROSITE" id="PS50949">
    <property type="entry name" value="HTH_GNTR"/>
    <property type="match status" value="1"/>
</dbReference>
<dbReference type="PANTHER" id="PTHR43537:SF5">
    <property type="entry name" value="UXU OPERON TRANSCRIPTIONAL REGULATOR"/>
    <property type="match status" value="1"/>
</dbReference>
<dbReference type="PRINTS" id="PR00035">
    <property type="entry name" value="HTHGNTR"/>
</dbReference>
<dbReference type="GO" id="GO:0003677">
    <property type="term" value="F:DNA binding"/>
    <property type="evidence" value="ECO:0007669"/>
    <property type="project" value="UniProtKB-KW"/>
</dbReference>
<evidence type="ECO:0000256" key="1">
    <source>
        <dbReference type="ARBA" id="ARBA00023015"/>
    </source>
</evidence>
<keyword evidence="3" id="KW-0804">Transcription</keyword>
<evidence type="ECO:0000259" key="6">
    <source>
        <dbReference type="PROSITE" id="PS50949"/>
    </source>
</evidence>
<dbReference type="SMART" id="SM00345">
    <property type="entry name" value="HTH_GNTR"/>
    <property type="match status" value="1"/>
</dbReference>
<dbReference type="AlphaFoldDB" id="Q209R5"/>
<dbReference type="InterPro" id="IPR036388">
    <property type="entry name" value="WH-like_DNA-bd_sf"/>
</dbReference>
<dbReference type="InterPro" id="IPR008920">
    <property type="entry name" value="TF_FadR/GntR_C"/>
</dbReference>
<proteinExistence type="predicted"/>
<dbReference type="Gene3D" id="1.20.120.530">
    <property type="entry name" value="GntR ligand-binding domain-like"/>
    <property type="match status" value="1"/>
</dbReference>
<protein>
    <submittedName>
        <fullName evidence="7">Transcriptional regulator</fullName>
    </submittedName>
</protein>
<evidence type="ECO:0000313" key="7">
    <source>
        <dbReference type="EMBL" id="ABD64369.1"/>
    </source>
</evidence>
<feature type="coiled-coil region" evidence="4">
    <location>
        <begin position="113"/>
        <end position="140"/>
    </location>
</feature>
<dbReference type="Gene3D" id="1.10.10.10">
    <property type="entry name" value="Winged helix-like DNA-binding domain superfamily/Winged helix DNA-binding domain"/>
    <property type="match status" value="1"/>
</dbReference>
<organism evidence="7">
    <name type="scientific">Pseudomonas chlororaphis</name>
    <name type="common">Pseudomonas aureofaciens</name>
    <dbReference type="NCBI Taxonomy" id="333"/>
    <lineage>
        <taxon>Bacteria</taxon>
        <taxon>Pseudomonadati</taxon>
        <taxon>Pseudomonadota</taxon>
        <taxon>Gammaproteobacteria</taxon>
        <taxon>Pseudomonadales</taxon>
        <taxon>Pseudomonadaceae</taxon>
        <taxon>Pseudomonas</taxon>
    </lineage>
</organism>
<dbReference type="Pfam" id="PF00392">
    <property type="entry name" value="GntR"/>
    <property type="match status" value="1"/>
</dbReference>
<keyword evidence="1" id="KW-0805">Transcription regulation</keyword>
<reference evidence="7" key="1">
    <citation type="journal article" date="2007" name="Curr. Microbiol.">
        <title>Transcript accumulation from the rpoS gene encoding a stationary-phase sigma factor in Pseudomonas chlororaphis strain O6 is regulated by the polyphosphate kinase gene.</title>
        <authorList>
            <person name="Kim H.J."/>
            <person name="Yang K.Y."/>
            <person name="Cho B.H."/>
            <person name="Kim K.Y."/>
            <person name="Lee M.C."/>
            <person name="Kim Y.H."/>
            <person name="Anderson A.J."/>
            <person name="Kim Y.C."/>
        </authorList>
    </citation>
    <scope>NUCLEOTIDE SEQUENCE</scope>
    <source>
        <strain evidence="7">O6</strain>
    </source>
</reference>
<sequence length="245" mass="26362">MNSISRAVPEVALQAIRQLINERGFGPGDALPSQRDLAVQLGVSRASLREALSSLSALGVISVQPGKGVFVQAAESPVNGVGLSWPFAAQASPTDIFQLRYALEGFAAGLAAVTLTADELDALQDNVEAMRNELRAADFEAAARLDFEFHQKILQASGNQASVAYSVPAPRSSWRARNYRSSGPSGPWKPGRSTARSCAGWPGMPLERRRRPCRSMCVARHCAPESPLSPPHSFQLSYTQIHRAP</sequence>
<dbReference type="PANTHER" id="PTHR43537">
    <property type="entry name" value="TRANSCRIPTIONAL REGULATOR, GNTR FAMILY"/>
    <property type="match status" value="1"/>
</dbReference>